<dbReference type="InterPro" id="IPR050327">
    <property type="entry name" value="Proton-linked_MCT"/>
</dbReference>
<dbReference type="AlphaFoldDB" id="A0A1S8WGZ9"/>
<feature type="transmembrane region" description="Helical" evidence="2">
    <location>
        <begin position="106"/>
        <end position="126"/>
    </location>
</feature>
<feature type="transmembrane region" description="Helical" evidence="2">
    <location>
        <begin position="693"/>
        <end position="714"/>
    </location>
</feature>
<keyword evidence="2" id="KW-1133">Transmembrane helix</keyword>
<organism evidence="3 4">
    <name type="scientific">Opisthorchis viverrini</name>
    <name type="common">Southeast Asian liver fluke</name>
    <dbReference type="NCBI Taxonomy" id="6198"/>
    <lineage>
        <taxon>Eukaryota</taxon>
        <taxon>Metazoa</taxon>
        <taxon>Spiralia</taxon>
        <taxon>Lophotrochozoa</taxon>
        <taxon>Platyhelminthes</taxon>
        <taxon>Trematoda</taxon>
        <taxon>Digenea</taxon>
        <taxon>Opisthorchiida</taxon>
        <taxon>Opisthorchiata</taxon>
        <taxon>Opisthorchiidae</taxon>
        <taxon>Opisthorchis</taxon>
    </lineage>
</organism>
<dbReference type="InterPro" id="IPR011701">
    <property type="entry name" value="MFS"/>
</dbReference>
<feature type="transmembrane region" description="Helical" evidence="2">
    <location>
        <begin position="631"/>
        <end position="654"/>
    </location>
</feature>
<dbReference type="EMBL" id="KV907166">
    <property type="protein sequence ID" value="OON13725.1"/>
    <property type="molecule type" value="Genomic_DNA"/>
</dbReference>
<reference evidence="3 4" key="1">
    <citation type="submission" date="2015-03" db="EMBL/GenBank/DDBJ databases">
        <title>Draft genome of the nematode, Opisthorchis viverrini.</title>
        <authorList>
            <person name="Mitreva M."/>
        </authorList>
    </citation>
    <scope>NUCLEOTIDE SEQUENCE [LARGE SCALE GENOMIC DNA]</scope>
    <source>
        <strain evidence="3">Khon Kaen</strain>
    </source>
</reference>
<dbReference type="PANTHER" id="PTHR11360">
    <property type="entry name" value="MONOCARBOXYLATE TRANSPORTER"/>
    <property type="match status" value="1"/>
</dbReference>
<evidence type="ECO:0000313" key="3">
    <source>
        <dbReference type="EMBL" id="OON13725.1"/>
    </source>
</evidence>
<protein>
    <submittedName>
        <fullName evidence="3">Transporter, major facilitator family protein</fullName>
    </submittedName>
</protein>
<evidence type="ECO:0000313" key="4">
    <source>
        <dbReference type="Proteomes" id="UP000243686"/>
    </source>
</evidence>
<dbReference type="GO" id="GO:0008028">
    <property type="term" value="F:monocarboxylic acid transmembrane transporter activity"/>
    <property type="evidence" value="ECO:0007669"/>
    <property type="project" value="TreeGrafter"/>
</dbReference>
<proteinExistence type="predicted"/>
<dbReference type="PANTHER" id="PTHR11360:SF284">
    <property type="entry name" value="EG:103B4.3 PROTEIN-RELATED"/>
    <property type="match status" value="1"/>
</dbReference>
<keyword evidence="2" id="KW-0472">Membrane</keyword>
<feature type="region of interest" description="Disordered" evidence="1">
    <location>
        <begin position="457"/>
        <end position="484"/>
    </location>
</feature>
<feature type="compositionally biased region" description="Polar residues" evidence="1">
    <location>
        <begin position="465"/>
        <end position="480"/>
    </location>
</feature>
<name>A0A1S8WGZ9_OPIVI</name>
<dbReference type="InterPro" id="IPR036259">
    <property type="entry name" value="MFS_trans_sf"/>
</dbReference>
<feature type="transmembrane region" description="Helical" evidence="2">
    <location>
        <begin position="81"/>
        <end position="100"/>
    </location>
</feature>
<feature type="transmembrane region" description="Helical" evidence="2">
    <location>
        <begin position="537"/>
        <end position="557"/>
    </location>
</feature>
<feature type="transmembrane region" description="Helical" evidence="2">
    <location>
        <begin position="577"/>
        <end position="599"/>
    </location>
</feature>
<gene>
    <name evidence="3" type="ORF">X801_10495</name>
</gene>
<dbReference type="SUPFAM" id="SSF103473">
    <property type="entry name" value="MFS general substrate transporter"/>
    <property type="match status" value="1"/>
</dbReference>
<feature type="transmembrane region" description="Helical" evidence="2">
    <location>
        <begin position="12"/>
        <end position="31"/>
    </location>
</feature>
<feature type="compositionally biased region" description="Polar residues" evidence="1">
    <location>
        <begin position="202"/>
        <end position="212"/>
    </location>
</feature>
<accession>A0A1S8WGZ9</accession>
<sequence>MCLRVQFINRGRAWICDLCAFLLVGMHYGILNCGSLYYPGMMEATGYPISVVTWLVTGQFSVAFCFAPVYNKILDVIPYRIATSTAAVLTSIGIITATFLNNYFAFMIPFTIIGGIGLGISVVRVLAIVAEHFDRYRIFALALASSGAGFGTFVYSALGTQLIETYTWRVALTIIGALHLNIIPLNLVLRLLPPEPLRQTNTHAANQPILSTNKRKKKRSQSGSILSLSGCSFLSKPDGVSGPAQSVCNQQTEKDTSPRDLKMMVEFLQASETIVDQSQVPTSSLTFFSKANKEIFDLIRQLAKETLGEAETETRQTLIPIVFVFGKIRNSGMPDPVQLQNLWKPVVFRDGFAVAMMSKYDRSQVWLRRVEGRIQELAHEFNAHGIGVSPARILVMIDRLENQMHSEYPNFGSGDRPGVRYVYYGSGEVPTLKEAKSEDVRTDGTKVEEKLEADTNPIMNAKMPPSTSRDFTNPTDSSAELSMGRRRATDMTSSIFLVSNPEDSVDYATPKLEELLPKCSETATVQENMPKFIQLDLMFLSFLLSRTLSYITDSVVLAHLSNFGLSLGFGTDEASHLLTYIGITAMLGRFFNACLVQFVPNLDMRIYISVCMFLLSTGMIIMPFYPTKQVLSVFAIVYGLLMSPSSVLAPGLTYEIVGPKRYEAGVAYLFQFEAVGFLIGGPIGGIIKEINGRYYECFMFGAAAGFVTGLILVLQRLWLSLRFNQCLGQGEKKTIYKVSKNMLSETNGDVTVAVHP</sequence>
<evidence type="ECO:0000256" key="2">
    <source>
        <dbReference type="SAM" id="Phobius"/>
    </source>
</evidence>
<keyword evidence="2" id="KW-0812">Transmembrane</keyword>
<feature type="transmembrane region" description="Helical" evidence="2">
    <location>
        <begin position="51"/>
        <end position="69"/>
    </location>
</feature>
<dbReference type="Proteomes" id="UP000243686">
    <property type="component" value="Unassembled WGS sequence"/>
</dbReference>
<dbReference type="Pfam" id="PF07690">
    <property type="entry name" value="MFS_1"/>
    <property type="match status" value="1"/>
</dbReference>
<feature type="transmembrane region" description="Helical" evidence="2">
    <location>
        <begin position="606"/>
        <end position="625"/>
    </location>
</feature>
<feature type="transmembrane region" description="Helical" evidence="2">
    <location>
        <begin position="138"/>
        <end position="158"/>
    </location>
</feature>
<feature type="region of interest" description="Disordered" evidence="1">
    <location>
        <begin position="202"/>
        <end position="223"/>
    </location>
</feature>
<keyword evidence="4" id="KW-1185">Reference proteome</keyword>
<dbReference type="Gene3D" id="1.20.1250.20">
    <property type="entry name" value="MFS general substrate transporter like domains"/>
    <property type="match status" value="2"/>
</dbReference>
<feature type="transmembrane region" description="Helical" evidence="2">
    <location>
        <begin position="170"/>
        <end position="189"/>
    </location>
</feature>
<evidence type="ECO:0000256" key="1">
    <source>
        <dbReference type="SAM" id="MobiDB-lite"/>
    </source>
</evidence>
<feature type="transmembrane region" description="Helical" evidence="2">
    <location>
        <begin position="666"/>
        <end position="687"/>
    </location>
</feature>